<dbReference type="RefSeq" id="WP_004029849.1">
    <property type="nucleotide sequence ID" value="NZ_AMPO01000002.1"/>
</dbReference>
<keyword evidence="2" id="KW-1185">Reference proteome</keyword>
<dbReference type="OrthoDB" id="381085at2157"/>
<accession>K2RUM5</accession>
<evidence type="ECO:0000313" key="2">
    <source>
        <dbReference type="Proteomes" id="UP000007360"/>
    </source>
</evidence>
<dbReference type="PATRIC" id="fig|1204725.3.peg.652"/>
<dbReference type="PROSITE" id="PS51257">
    <property type="entry name" value="PROKAR_LIPOPROTEIN"/>
    <property type="match status" value="1"/>
</dbReference>
<organism evidence="1 2">
    <name type="scientific">Methanobacterium formicicum (strain DSM 3637 / PP1)</name>
    <dbReference type="NCBI Taxonomy" id="1204725"/>
    <lineage>
        <taxon>Archaea</taxon>
        <taxon>Methanobacteriati</taxon>
        <taxon>Methanobacteriota</taxon>
        <taxon>Methanomada group</taxon>
        <taxon>Methanobacteria</taxon>
        <taxon>Methanobacteriales</taxon>
        <taxon>Methanobacteriaceae</taxon>
        <taxon>Methanobacterium</taxon>
    </lineage>
</organism>
<protein>
    <submittedName>
        <fullName evidence="1">Uncharacterized protein</fullName>
    </submittedName>
</protein>
<dbReference type="Proteomes" id="UP000007360">
    <property type="component" value="Unassembled WGS sequence"/>
</dbReference>
<dbReference type="EMBL" id="AMPO01000002">
    <property type="protein sequence ID" value="EKF86465.1"/>
    <property type="molecule type" value="Genomic_DNA"/>
</dbReference>
<evidence type="ECO:0000313" key="1">
    <source>
        <dbReference type="EMBL" id="EKF86465.1"/>
    </source>
</evidence>
<comment type="caution">
    <text evidence="1">The sequence shown here is derived from an EMBL/GenBank/DDBJ whole genome shotgun (WGS) entry which is preliminary data.</text>
</comment>
<dbReference type="AlphaFoldDB" id="K2RUM5"/>
<sequence length="130" mass="12694">MKILHIGLLVLVIGLVAVSGCTSSNNSNSNSNGNSSSSNASASNDVNIVVSYSGSWAVDVSGPFGYRSLSGTGDQTNNIGSVTGSVTAAARKTEGGNGLLTVSITKGGKTLASQSTSAPWGGATAVATGI</sequence>
<name>K2RUM5_METFP</name>
<reference evidence="1 2" key="1">
    <citation type="journal article" date="2012" name="J. Bacteriol.">
        <title>Draft genome sequence of Methanobacterium formicicum DSM 3637, an archaebacterium isolated from the methane producer amoeba Pelomyxa palustris.</title>
        <authorList>
            <person name="Gutierrez G."/>
        </authorList>
    </citation>
    <scope>NUCLEOTIDE SEQUENCE [LARGE SCALE GENOMIC DNA]</scope>
    <source>
        <strain evidence="2">DSM 3637 / PP1</strain>
    </source>
</reference>
<proteinExistence type="predicted"/>
<gene>
    <name evidence="1" type="ORF">A994_03243</name>
</gene>